<organism evidence="1">
    <name type="scientific">Picea glauca</name>
    <name type="common">White spruce</name>
    <name type="synonym">Pinus glauca</name>
    <dbReference type="NCBI Taxonomy" id="3330"/>
    <lineage>
        <taxon>Eukaryota</taxon>
        <taxon>Viridiplantae</taxon>
        <taxon>Streptophyta</taxon>
        <taxon>Embryophyta</taxon>
        <taxon>Tracheophyta</taxon>
        <taxon>Spermatophyta</taxon>
        <taxon>Pinopsida</taxon>
        <taxon>Pinidae</taxon>
        <taxon>Conifers I</taxon>
        <taxon>Pinales</taxon>
        <taxon>Pinaceae</taxon>
        <taxon>Picea</taxon>
    </lineage>
</organism>
<keyword evidence="1" id="KW-0496">Mitochondrion</keyword>
<sequence>MMAFQDDIPLQADLINLKDDAPNIMLGNLPDGRDELTPPFYLTLEIQNIHLHDCLYDSGA</sequence>
<comment type="caution">
    <text evidence="1">The sequence shown here is derived from an EMBL/GenBank/DDBJ whole genome shotgun (WGS) entry which is preliminary data.</text>
</comment>
<accession>A0A117NH89</accession>
<proteinExistence type="predicted"/>
<dbReference type="EMBL" id="LKAM01000006">
    <property type="protein sequence ID" value="KUM48007.1"/>
    <property type="molecule type" value="Genomic_DNA"/>
</dbReference>
<reference evidence="1" key="1">
    <citation type="journal article" date="2015" name="Genome Biol. Evol.">
        <title>Organellar Genomes of White Spruce (Picea glauca): Assembly and Annotation.</title>
        <authorList>
            <person name="Jackman S.D."/>
            <person name="Warren R.L."/>
            <person name="Gibb E.A."/>
            <person name="Vandervalk B.P."/>
            <person name="Mohamadi H."/>
            <person name="Chu J."/>
            <person name="Raymond A."/>
            <person name="Pleasance S."/>
            <person name="Coope R."/>
            <person name="Wildung M.R."/>
            <person name="Ritland C.E."/>
            <person name="Bousquet J."/>
            <person name="Jones S.J."/>
            <person name="Bohlmann J."/>
            <person name="Birol I."/>
        </authorList>
    </citation>
    <scope>NUCLEOTIDE SEQUENCE [LARGE SCALE GENOMIC DNA]</scope>
    <source>
        <tissue evidence="1">Flushing bud</tissue>
    </source>
</reference>
<dbReference type="AlphaFoldDB" id="A0A117NH89"/>
<gene>
    <name evidence="1" type="ORF">ABT39_MTgene5002</name>
</gene>
<protein>
    <submittedName>
        <fullName evidence="1">Uncharacterized protein</fullName>
    </submittedName>
</protein>
<geneLocation type="mitochondrion" evidence="1"/>
<evidence type="ECO:0000313" key="1">
    <source>
        <dbReference type="EMBL" id="KUM48007.1"/>
    </source>
</evidence>
<name>A0A117NH89_PICGL</name>